<gene>
    <name evidence="2" type="ORF">MF672_038910</name>
</gene>
<dbReference type="Proteomes" id="UP001317259">
    <property type="component" value="Unassembled WGS sequence"/>
</dbReference>
<name>A0ABT0G535_9ACTN</name>
<accession>A0ABT0G535</accession>
<proteinExistence type="predicted"/>
<reference evidence="2 3" key="1">
    <citation type="submission" date="2022-04" db="EMBL/GenBank/DDBJ databases">
        <title>Genome draft of Actinomadura sp. ATCC 31491.</title>
        <authorList>
            <person name="Shi X."/>
            <person name="Du Y."/>
        </authorList>
    </citation>
    <scope>NUCLEOTIDE SEQUENCE [LARGE SCALE GENOMIC DNA]</scope>
    <source>
        <strain evidence="2 3">ATCC 31491</strain>
    </source>
</reference>
<comment type="caution">
    <text evidence="2">The sequence shown here is derived from an EMBL/GenBank/DDBJ whole genome shotgun (WGS) entry which is preliminary data.</text>
</comment>
<dbReference type="RefSeq" id="WP_242375248.1">
    <property type="nucleotide sequence ID" value="NZ_JAKRKC020000002.1"/>
</dbReference>
<sequence>MAHLNRPLPPDPANGRSCDWGGDNSPSIGWRWSNETGCWLPVCGQHTGGPKAENAGAYVPDTAMVWRESECP</sequence>
<protein>
    <submittedName>
        <fullName evidence="2">Uncharacterized protein</fullName>
    </submittedName>
</protein>
<dbReference type="EMBL" id="JAKRKC020000002">
    <property type="protein sequence ID" value="MCK2219725.1"/>
    <property type="molecule type" value="Genomic_DNA"/>
</dbReference>
<keyword evidence="3" id="KW-1185">Reference proteome</keyword>
<evidence type="ECO:0000313" key="3">
    <source>
        <dbReference type="Proteomes" id="UP001317259"/>
    </source>
</evidence>
<feature type="region of interest" description="Disordered" evidence="1">
    <location>
        <begin position="1"/>
        <end position="26"/>
    </location>
</feature>
<evidence type="ECO:0000256" key="1">
    <source>
        <dbReference type="SAM" id="MobiDB-lite"/>
    </source>
</evidence>
<organism evidence="2 3">
    <name type="scientific">Actinomadura luzonensis</name>
    <dbReference type="NCBI Taxonomy" id="2805427"/>
    <lineage>
        <taxon>Bacteria</taxon>
        <taxon>Bacillati</taxon>
        <taxon>Actinomycetota</taxon>
        <taxon>Actinomycetes</taxon>
        <taxon>Streptosporangiales</taxon>
        <taxon>Thermomonosporaceae</taxon>
        <taxon>Actinomadura</taxon>
    </lineage>
</organism>
<evidence type="ECO:0000313" key="2">
    <source>
        <dbReference type="EMBL" id="MCK2219725.1"/>
    </source>
</evidence>